<organism evidence="8 9">
    <name type="scientific">Fonsecaea nubica</name>
    <dbReference type="NCBI Taxonomy" id="856822"/>
    <lineage>
        <taxon>Eukaryota</taxon>
        <taxon>Fungi</taxon>
        <taxon>Dikarya</taxon>
        <taxon>Ascomycota</taxon>
        <taxon>Pezizomycotina</taxon>
        <taxon>Eurotiomycetes</taxon>
        <taxon>Chaetothyriomycetidae</taxon>
        <taxon>Chaetothyriales</taxon>
        <taxon>Herpotrichiellaceae</taxon>
        <taxon>Fonsecaea</taxon>
    </lineage>
</organism>
<feature type="chain" id="PRO_5008083240" description="Multicopper oxidase" evidence="5">
    <location>
        <begin position="24"/>
        <end position="521"/>
    </location>
</feature>
<dbReference type="InterPro" id="IPR001117">
    <property type="entry name" value="Cu-oxidase_2nd"/>
</dbReference>
<feature type="domain" description="Plastocyanin-like" evidence="6">
    <location>
        <begin position="250"/>
        <end position="417"/>
    </location>
</feature>
<comment type="caution">
    <text evidence="8">The sequence shown here is derived from an EMBL/GenBank/DDBJ whole genome shotgun (WGS) entry which is preliminary data.</text>
</comment>
<dbReference type="GO" id="GO:0005507">
    <property type="term" value="F:copper ion binding"/>
    <property type="evidence" value="ECO:0007669"/>
    <property type="project" value="InterPro"/>
</dbReference>
<dbReference type="Pfam" id="PF00394">
    <property type="entry name" value="Cu-oxidase"/>
    <property type="match status" value="1"/>
</dbReference>
<dbReference type="InterPro" id="IPR008972">
    <property type="entry name" value="Cupredoxin"/>
</dbReference>
<reference evidence="8 9" key="1">
    <citation type="submission" date="2016-03" db="EMBL/GenBank/DDBJ databases">
        <title>The draft genome sequence of Fonsecaea nubica causative agent of cutaneous subcutaneous infection in human host.</title>
        <authorList>
            <person name="Costa F."/>
            <person name="Sybren D.H."/>
            <person name="Raittz R.T."/>
            <person name="Weiss V.A."/>
            <person name="Leao A.C."/>
            <person name="Gomes R."/>
            <person name="De Souza E.M."/>
            <person name="Pedrosa F.O."/>
            <person name="Steffens M.B."/>
            <person name="Bombassaro A."/>
            <person name="Tadra-Sfeir M.Z."/>
            <person name="Moreno L.F."/>
            <person name="Najafzadeh M.J."/>
            <person name="Felipe M.S."/>
            <person name="Teixeira M."/>
            <person name="Sun J."/>
            <person name="Xi L."/>
            <person name="Castro M.A."/>
            <person name="Vicente V.A."/>
        </authorList>
    </citation>
    <scope>NUCLEOTIDE SEQUENCE [LARGE SCALE GENOMIC DNA]</scope>
    <source>
        <strain evidence="8 9">CBS 269.64</strain>
    </source>
</reference>
<sequence>MQLVERFWAVIISIINIVTLSLLQDGTVNQNPLEIDLPLARPSSVITDFKTQAGPIFRPPGTPEGFDFTCDYSAMVGWESCSNPWDRKCWLRRVSDGSQYDIFTDYETDMPIETTRYYELDLVDSSWDADGINFPYAKLFNDVYPGLWIEACWGDRVIINVTNSLKSYGTSVRWHGIRQNQTMHIDGVNGLRQCPIAPGDYFVYNFTATQYGSSWYHSHYSVQYADGAAGPITLHGPSSARSDEAISPPFILTDWGHKTAFDAVITGNLDNFDMLLNGQGDVKTFNNSAVYDTKPKGPYSITFDRPVITLPNKRYLLRIINTSFTTTFILSIDNHRLQVVSADFVPISPYTTTSVLVGIGQRYNVIVEAAPELDPLNPIPLPTDGNYWIRTNISTCLSDSSPGDPGYDRTGILRYNSSSQAKPTSQQWVGIPTACLDEDYSNLHPMVPWIVGNPSNGPISGEDFDVGTKGANFKTAFWTLGSESDSIQVDYDNITFFNLDNHQGFNNSWRVVSEDYRGACK</sequence>
<name>A0A178BY03_9EURO</name>
<evidence type="ECO:0000313" key="9">
    <source>
        <dbReference type="Proteomes" id="UP000185904"/>
    </source>
</evidence>
<keyword evidence="5" id="KW-0732">Signal</keyword>
<evidence type="ECO:0000313" key="8">
    <source>
        <dbReference type="EMBL" id="OAL22044.1"/>
    </source>
</evidence>
<evidence type="ECO:0000256" key="5">
    <source>
        <dbReference type="SAM" id="SignalP"/>
    </source>
</evidence>
<dbReference type="PANTHER" id="PTHR11709:SF71">
    <property type="entry name" value="OXIDOREDUCTASE TPCJ"/>
    <property type="match status" value="1"/>
</dbReference>
<evidence type="ECO:0008006" key="10">
    <source>
        <dbReference type="Google" id="ProtNLM"/>
    </source>
</evidence>
<keyword evidence="4" id="KW-0186">Copper</keyword>
<dbReference type="AlphaFoldDB" id="A0A178BY03"/>
<keyword evidence="3" id="KW-0560">Oxidoreductase</keyword>
<evidence type="ECO:0000256" key="1">
    <source>
        <dbReference type="ARBA" id="ARBA00010609"/>
    </source>
</evidence>
<dbReference type="Proteomes" id="UP000185904">
    <property type="component" value="Unassembled WGS sequence"/>
</dbReference>
<evidence type="ECO:0000259" key="7">
    <source>
        <dbReference type="Pfam" id="PF07732"/>
    </source>
</evidence>
<dbReference type="SUPFAM" id="SSF49503">
    <property type="entry name" value="Cupredoxins"/>
    <property type="match status" value="2"/>
</dbReference>
<feature type="domain" description="Plastocyanin-like" evidence="7">
    <location>
        <begin position="139"/>
        <end position="237"/>
    </location>
</feature>
<dbReference type="GO" id="GO:0016491">
    <property type="term" value="F:oxidoreductase activity"/>
    <property type="evidence" value="ECO:0007669"/>
    <property type="project" value="UniProtKB-KW"/>
</dbReference>
<protein>
    <recommendedName>
        <fullName evidence="10">Multicopper oxidase</fullName>
    </recommendedName>
</protein>
<dbReference type="InterPro" id="IPR045087">
    <property type="entry name" value="Cu-oxidase_fam"/>
</dbReference>
<accession>A0A178BY03</accession>
<dbReference type="PANTHER" id="PTHR11709">
    <property type="entry name" value="MULTI-COPPER OXIDASE"/>
    <property type="match status" value="1"/>
</dbReference>
<feature type="signal peptide" evidence="5">
    <location>
        <begin position="1"/>
        <end position="23"/>
    </location>
</feature>
<keyword evidence="2" id="KW-0479">Metal-binding</keyword>
<dbReference type="EMBL" id="LVCJ01000143">
    <property type="protein sequence ID" value="OAL22044.1"/>
    <property type="molecule type" value="Genomic_DNA"/>
</dbReference>
<evidence type="ECO:0000259" key="6">
    <source>
        <dbReference type="Pfam" id="PF00394"/>
    </source>
</evidence>
<evidence type="ECO:0000256" key="3">
    <source>
        <dbReference type="ARBA" id="ARBA00023002"/>
    </source>
</evidence>
<dbReference type="RefSeq" id="XP_022494502.1">
    <property type="nucleotide sequence ID" value="XM_022649532.1"/>
</dbReference>
<dbReference type="InterPro" id="IPR011707">
    <property type="entry name" value="Cu-oxidase-like_N"/>
</dbReference>
<dbReference type="OrthoDB" id="2121828at2759"/>
<gene>
    <name evidence="8" type="ORF">AYO20_11280</name>
</gene>
<dbReference type="Pfam" id="PF07732">
    <property type="entry name" value="Cu-oxidase_3"/>
    <property type="match status" value="1"/>
</dbReference>
<comment type="similarity">
    <text evidence="1">Belongs to the multicopper oxidase family.</text>
</comment>
<dbReference type="Gene3D" id="2.60.40.420">
    <property type="entry name" value="Cupredoxins - blue copper proteins"/>
    <property type="match status" value="2"/>
</dbReference>
<dbReference type="GeneID" id="34594664"/>
<evidence type="ECO:0000256" key="2">
    <source>
        <dbReference type="ARBA" id="ARBA00022723"/>
    </source>
</evidence>
<keyword evidence="9" id="KW-1185">Reference proteome</keyword>
<proteinExistence type="inferred from homology"/>
<evidence type="ECO:0000256" key="4">
    <source>
        <dbReference type="ARBA" id="ARBA00023008"/>
    </source>
</evidence>